<keyword evidence="2" id="KW-0812">Transmembrane</keyword>
<sequence length="266" mass="30532">MRMALMWGLEPAFNIGAEATSTEEVCLQVESGSGNENFWLWLAWFGLFILWIGLATVGYFAWRRVSTDLYHCWNQVGDEDGYIAKQEKRIDDLIVKLERMQIQMEQDYAMLSDRVESTSNEVSMTHDYASGLHYSLVEHGGFLRNGCNADETDVGAPEGDESEAMDDDVPMEVSTGTDSVTDIVEFFKTEHLKCLQSGDLWDANEIQHTILGFLEEVRTENTSSMLERCKQKVVEMFEEMYKKATEQNRWESADHYQMVADMYRDG</sequence>
<gene>
    <name evidence="3" type="ORF">C1SCF055_LOCUS28114</name>
</gene>
<comment type="caution">
    <text evidence="3">The sequence shown here is derived from an EMBL/GenBank/DDBJ whole genome shotgun (WGS) entry which is preliminary data.</text>
</comment>
<name>A0A9P1G9H5_9DINO</name>
<dbReference type="AlphaFoldDB" id="A0A9P1G9H5"/>
<dbReference type="EMBL" id="CAMXCT030003051">
    <property type="protein sequence ID" value="CAL4789454.1"/>
    <property type="molecule type" value="Genomic_DNA"/>
</dbReference>
<accession>A0A9P1G9H5</accession>
<keyword evidence="5" id="KW-1185">Reference proteome</keyword>
<evidence type="ECO:0000313" key="4">
    <source>
        <dbReference type="EMBL" id="CAL4789454.1"/>
    </source>
</evidence>
<proteinExistence type="predicted"/>
<evidence type="ECO:0000256" key="2">
    <source>
        <dbReference type="SAM" id="Phobius"/>
    </source>
</evidence>
<feature type="region of interest" description="Disordered" evidence="1">
    <location>
        <begin position="149"/>
        <end position="174"/>
    </location>
</feature>
<reference evidence="4 5" key="2">
    <citation type="submission" date="2024-05" db="EMBL/GenBank/DDBJ databases">
        <authorList>
            <person name="Chen Y."/>
            <person name="Shah S."/>
            <person name="Dougan E. K."/>
            <person name="Thang M."/>
            <person name="Chan C."/>
        </authorList>
    </citation>
    <scope>NUCLEOTIDE SEQUENCE [LARGE SCALE GENOMIC DNA]</scope>
</reference>
<evidence type="ECO:0000313" key="5">
    <source>
        <dbReference type="Proteomes" id="UP001152797"/>
    </source>
</evidence>
<feature type="transmembrane region" description="Helical" evidence="2">
    <location>
        <begin position="38"/>
        <end position="62"/>
    </location>
</feature>
<feature type="compositionally biased region" description="Acidic residues" evidence="1">
    <location>
        <begin position="150"/>
        <end position="170"/>
    </location>
</feature>
<reference evidence="3" key="1">
    <citation type="submission" date="2022-10" db="EMBL/GenBank/DDBJ databases">
        <authorList>
            <person name="Chen Y."/>
            <person name="Dougan E. K."/>
            <person name="Chan C."/>
            <person name="Rhodes N."/>
            <person name="Thang M."/>
        </authorList>
    </citation>
    <scope>NUCLEOTIDE SEQUENCE</scope>
</reference>
<keyword evidence="2" id="KW-1133">Transmembrane helix</keyword>
<keyword evidence="2" id="KW-0472">Membrane</keyword>
<dbReference type="EMBL" id="CAMXCT010003051">
    <property type="protein sequence ID" value="CAI4002142.1"/>
    <property type="molecule type" value="Genomic_DNA"/>
</dbReference>
<evidence type="ECO:0000256" key="1">
    <source>
        <dbReference type="SAM" id="MobiDB-lite"/>
    </source>
</evidence>
<protein>
    <submittedName>
        <fullName evidence="3">Uncharacterized protein</fullName>
    </submittedName>
</protein>
<dbReference type="EMBL" id="CAMXCT020003051">
    <property type="protein sequence ID" value="CAL1155517.1"/>
    <property type="molecule type" value="Genomic_DNA"/>
</dbReference>
<evidence type="ECO:0000313" key="3">
    <source>
        <dbReference type="EMBL" id="CAI4002142.1"/>
    </source>
</evidence>
<organism evidence="3">
    <name type="scientific">Cladocopium goreaui</name>
    <dbReference type="NCBI Taxonomy" id="2562237"/>
    <lineage>
        <taxon>Eukaryota</taxon>
        <taxon>Sar</taxon>
        <taxon>Alveolata</taxon>
        <taxon>Dinophyceae</taxon>
        <taxon>Suessiales</taxon>
        <taxon>Symbiodiniaceae</taxon>
        <taxon>Cladocopium</taxon>
    </lineage>
</organism>
<dbReference type="Proteomes" id="UP001152797">
    <property type="component" value="Unassembled WGS sequence"/>
</dbReference>